<dbReference type="SUPFAM" id="SSF57863">
    <property type="entry name" value="ArfGap/RecO-like zinc finger"/>
    <property type="match status" value="1"/>
</dbReference>
<dbReference type="PRINTS" id="PR00405">
    <property type="entry name" value="REVINTRACTNG"/>
</dbReference>
<evidence type="ECO:0000256" key="6">
    <source>
        <dbReference type="SAM" id="MobiDB-lite"/>
    </source>
</evidence>
<evidence type="ECO:0000313" key="8">
    <source>
        <dbReference type="EMBL" id="KAF9515269.1"/>
    </source>
</evidence>
<comment type="caution">
    <text evidence="8">The sequence shown here is derived from an EMBL/GenBank/DDBJ whole genome shotgun (WGS) entry which is preliminary data.</text>
</comment>
<dbReference type="GO" id="GO:0005096">
    <property type="term" value="F:GTPase activator activity"/>
    <property type="evidence" value="ECO:0007669"/>
    <property type="project" value="UniProtKB-KW"/>
</dbReference>
<name>A0A9P6B071_9AGAM</name>
<feature type="region of interest" description="Disordered" evidence="6">
    <location>
        <begin position="346"/>
        <end position="394"/>
    </location>
</feature>
<keyword evidence="9" id="KW-1185">Reference proteome</keyword>
<dbReference type="InterPro" id="IPR038508">
    <property type="entry name" value="ArfGAP_dom_sf"/>
</dbReference>
<keyword evidence="2" id="KW-0479">Metal-binding</keyword>
<accession>A0A9P6B071</accession>
<feature type="domain" description="Arf-GAP" evidence="7">
    <location>
        <begin position="6"/>
        <end position="130"/>
    </location>
</feature>
<keyword evidence="4" id="KW-0862">Zinc</keyword>
<dbReference type="GO" id="GO:0008270">
    <property type="term" value="F:zinc ion binding"/>
    <property type="evidence" value="ECO:0007669"/>
    <property type="project" value="UniProtKB-KW"/>
</dbReference>
<keyword evidence="3 5" id="KW-0863">Zinc-finger</keyword>
<dbReference type="GO" id="GO:0032012">
    <property type="term" value="P:regulation of ARF protein signal transduction"/>
    <property type="evidence" value="ECO:0007669"/>
    <property type="project" value="TreeGrafter"/>
</dbReference>
<dbReference type="PROSITE" id="PS50115">
    <property type="entry name" value="ARFGAP"/>
    <property type="match status" value="1"/>
</dbReference>
<dbReference type="Pfam" id="PF01412">
    <property type="entry name" value="ArfGap"/>
    <property type="match status" value="1"/>
</dbReference>
<dbReference type="InterPro" id="IPR037278">
    <property type="entry name" value="ARFGAP/RecO"/>
</dbReference>
<evidence type="ECO:0000313" key="9">
    <source>
        <dbReference type="Proteomes" id="UP000886523"/>
    </source>
</evidence>
<dbReference type="CDD" id="cd08830">
    <property type="entry name" value="ArfGap_ArfGap1"/>
    <property type="match status" value="1"/>
</dbReference>
<dbReference type="GO" id="GO:0000139">
    <property type="term" value="C:Golgi membrane"/>
    <property type="evidence" value="ECO:0007669"/>
    <property type="project" value="TreeGrafter"/>
</dbReference>
<protein>
    <recommendedName>
        <fullName evidence="7">Arf-GAP domain-containing protein</fullName>
    </recommendedName>
</protein>
<reference evidence="8" key="1">
    <citation type="journal article" date="2020" name="Nat. Commun.">
        <title>Large-scale genome sequencing of mycorrhizal fungi provides insights into the early evolution of symbiotic traits.</title>
        <authorList>
            <person name="Miyauchi S."/>
            <person name="Kiss E."/>
            <person name="Kuo A."/>
            <person name="Drula E."/>
            <person name="Kohler A."/>
            <person name="Sanchez-Garcia M."/>
            <person name="Morin E."/>
            <person name="Andreopoulos B."/>
            <person name="Barry K.W."/>
            <person name="Bonito G."/>
            <person name="Buee M."/>
            <person name="Carver A."/>
            <person name="Chen C."/>
            <person name="Cichocki N."/>
            <person name="Clum A."/>
            <person name="Culley D."/>
            <person name="Crous P.W."/>
            <person name="Fauchery L."/>
            <person name="Girlanda M."/>
            <person name="Hayes R.D."/>
            <person name="Keri Z."/>
            <person name="LaButti K."/>
            <person name="Lipzen A."/>
            <person name="Lombard V."/>
            <person name="Magnuson J."/>
            <person name="Maillard F."/>
            <person name="Murat C."/>
            <person name="Nolan M."/>
            <person name="Ohm R.A."/>
            <person name="Pangilinan J."/>
            <person name="Pereira M.F."/>
            <person name="Perotto S."/>
            <person name="Peter M."/>
            <person name="Pfister S."/>
            <person name="Riley R."/>
            <person name="Sitrit Y."/>
            <person name="Stielow J.B."/>
            <person name="Szollosi G."/>
            <person name="Zifcakova L."/>
            <person name="Stursova M."/>
            <person name="Spatafora J.W."/>
            <person name="Tedersoo L."/>
            <person name="Vaario L.M."/>
            <person name="Yamada A."/>
            <person name="Yan M."/>
            <person name="Wang P."/>
            <person name="Xu J."/>
            <person name="Bruns T."/>
            <person name="Baldrian P."/>
            <person name="Vilgalys R."/>
            <person name="Dunand C."/>
            <person name="Henrissat B."/>
            <person name="Grigoriev I.V."/>
            <person name="Hibbett D."/>
            <person name="Nagy L.G."/>
            <person name="Martin F.M."/>
        </authorList>
    </citation>
    <scope>NUCLEOTIDE SEQUENCE</scope>
    <source>
        <strain evidence="8">UP504</strain>
    </source>
</reference>
<feature type="compositionally biased region" description="Low complexity" evidence="6">
    <location>
        <begin position="156"/>
        <end position="170"/>
    </location>
</feature>
<keyword evidence="1" id="KW-0343">GTPase activation</keyword>
<evidence type="ECO:0000256" key="2">
    <source>
        <dbReference type="ARBA" id="ARBA00022723"/>
    </source>
</evidence>
<dbReference type="GO" id="GO:0030100">
    <property type="term" value="P:regulation of endocytosis"/>
    <property type="evidence" value="ECO:0007669"/>
    <property type="project" value="TreeGrafter"/>
</dbReference>
<gene>
    <name evidence="8" type="ORF">BS47DRAFT_1328320</name>
</gene>
<evidence type="ECO:0000259" key="7">
    <source>
        <dbReference type="PROSITE" id="PS50115"/>
    </source>
</evidence>
<evidence type="ECO:0000256" key="5">
    <source>
        <dbReference type="PROSITE-ProRule" id="PRU00288"/>
    </source>
</evidence>
<dbReference type="EMBL" id="MU128952">
    <property type="protein sequence ID" value="KAF9515269.1"/>
    <property type="molecule type" value="Genomic_DNA"/>
</dbReference>
<proteinExistence type="predicted"/>
<dbReference type="PANTHER" id="PTHR46395:SF1">
    <property type="entry name" value="ADP-RIBOSYLATION FACTOR GTPASE-ACTIVATING PROTEIN 1"/>
    <property type="match status" value="1"/>
</dbReference>
<evidence type="ECO:0000256" key="4">
    <source>
        <dbReference type="ARBA" id="ARBA00022833"/>
    </source>
</evidence>
<dbReference type="PANTHER" id="PTHR46395">
    <property type="entry name" value="ADP-RIBOSYLATION FACTOR GTPASE-ACTIVATING PROTEIN 1"/>
    <property type="match status" value="1"/>
</dbReference>
<evidence type="ECO:0000256" key="3">
    <source>
        <dbReference type="ARBA" id="ARBA00022771"/>
    </source>
</evidence>
<dbReference type="SMART" id="SM00105">
    <property type="entry name" value="ArfGap"/>
    <property type="match status" value="1"/>
</dbReference>
<dbReference type="OrthoDB" id="983479at2759"/>
<organism evidence="8 9">
    <name type="scientific">Hydnum rufescens UP504</name>
    <dbReference type="NCBI Taxonomy" id="1448309"/>
    <lineage>
        <taxon>Eukaryota</taxon>
        <taxon>Fungi</taxon>
        <taxon>Dikarya</taxon>
        <taxon>Basidiomycota</taxon>
        <taxon>Agaricomycotina</taxon>
        <taxon>Agaricomycetes</taxon>
        <taxon>Cantharellales</taxon>
        <taxon>Hydnaceae</taxon>
        <taxon>Hydnum</taxon>
    </lineage>
</organism>
<dbReference type="Gene3D" id="1.10.220.150">
    <property type="entry name" value="Arf GTPase activating protein"/>
    <property type="match status" value="1"/>
</dbReference>
<dbReference type="Proteomes" id="UP000886523">
    <property type="component" value="Unassembled WGS sequence"/>
</dbReference>
<evidence type="ECO:0000256" key="1">
    <source>
        <dbReference type="ARBA" id="ARBA00022468"/>
    </source>
</evidence>
<feature type="region of interest" description="Disordered" evidence="6">
    <location>
        <begin position="126"/>
        <end position="174"/>
    </location>
</feature>
<dbReference type="AlphaFoldDB" id="A0A9P6B071"/>
<feature type="compositionally biased region" description="Polar residues" evidence="6">
    <location>
        <begin position="364"/>
        <end position="375"/>
    </location>
</feature>
<sequence length="394" mass="42229">MDHNAKSQLAELISHPELNNKSCADCGALNPQWCSLTHAIFLCLSCAGVHRGFGVHISFVRSITMDAFSEEQLRRMKLGGNAPFLEFLQSYVPADAGGYLPSLSMHSKYHCWAAAQHRDKLTATLEGRPWSPSLPPPESQDGPDSFQNLRKSRSTSRSLPQSDSDRSSSPYTDHQKTANEAYFTSLGAANAARPTDLPPSQGGRYAGFGNTLTVSSPSTNPSFGLSSAAAPTLADIQADPLGALGKGWSLFSSAVIGATKVVNENVIQPSVEKVSDPNFRSGIVQTVNNTAKSANDWSKTQLGVDVGELLGNTSSSSSRGRYAALDAHDANQYEADRDTGLYADAGNDELSSANLNEPPARGTWLSSTVTQSSKSAPAIPTKKDEWQDDEWNDF</sequence>
<dbReference type="InterPro" id="IPR001164">
    <property type="entry name" value="ArfGAP_dom"/>
</dbReference>